<dbReference type="EMBL" id="MU274911">
    <property type="protein sequence ID" value="KAI0089276.1"/>
    <property type="molecule type" value="Genomic_DNA"/>
</dbReference>
<accession>A0ACB8U505</accession>
<keyword evidence="2" id="KW-1185">Reference proteome</keyword>
<comment type="caution">
    <text evidence="1">The sequence shown here is derived from an EMBL/GenBank/DDBJ whole genome shotgun (WGS) entry which is preliminary data.</text>
</comment>
<reference evidence="1" key="1">
    <citation type="journal article" date="2021" name="Environ. Microbiol.">
        <title>Gene family expansions and transcriptome signatures uncover fungal adaptations to wood decay.</title>
        <authorList>
            <person name="Hage H."/>
            <person name="Miyauchi S."/>
            <person name="Viragh M."/>
            <person name="Drula E."/>
            <person name="Min B."/>
            <person name="Chaduli D."/>
            <person name="Navarro D."/>
            <person name="Favel A."/>
            <person name="Norest M."/>
            <person name="Lesage-Meessen L."/>
            <person name="Balint B."/>
            <person name="Merenyi Z."/>
            <person name="de Eugenio L."/>
            <person name="Morin E."/>
            <person name="Martinez A.T."/>
            <person name="Baldrian P."/>
            <person name="Stursova M."/>
            <person name="Martinez M.J."/>
            <person name="Novotny C."/>
            <person name="Magnuson J.K."/>
            <person name="Spatafora J.W."/>
            <person name="Maurice S."/>
            <person name="Pangilinan J."/>
            <person name="Andreopoulos W."/>
            <person name="LaButti K."/>
            <person name="Hundley H."/>
            <person name="Na H."/>
            <person name="Kuo A."/>
            <person name="Barry K."/>
            <person name="Lipzen A."/>
            <person name="Henrissat B."/>
            <person name="Riley R."/>
            <person name="Ahrendt S."/>
            <person name="Nagy L.G."/>
            <person name="Grigoriev I.V."/>
            <person name="Martin F."/>
            <person name="Rosso M.N."/>
        </authorList>
    </citation>
    <scope>NUCLEOTIDE SEQUENCE</scope>
    <source>
        <strain evidence="1">CBS 384.51</strain>
    </source>
</reference>
<dbReference type="Proteomes" id="UP001055072">
    <property type="component" value="Unassembled WGS sequence"/>
</dbReference>
<sequence length="154" mass="16995">MKLKEMSWESGGELSHSQLRTFISLNFLHSSSALPAFLRGCRRERGALPYLQVAEGRCDNVIESGSMLRKALQIILGVDRVAVAKHGGEQPRKGAGDVAWAFLLRLRSLSCDVRAFTALVGGVLRMSALRLCIRRGTLRATRRVQVISTEPPVH</sequence>
<organism evidence="1 2">
    <name type="scientific">Irpex rosettiformis</name>
    <dbReference type="NCBI Taxonomy" id="378272"/>
    <lineage>
        <taxon>Eukaryota</taxon>
        <taxon>Fungi</taxon>
        <taxon>Dikarya</taxon>
        <taxon>Basidiomycota</taxon>
        <taxon>Agaricomycotina</taxon>
        <taxon>Agaricomycetes</taxon>
        <taxon>Polyporales</taxon>
        <taxon>Irpicaceae</taxon>
        <taxon>Irpex</taxon>
    </lineage>
</organism>
<protein>
    <submittedName>
        <fullName evidence="1">Uncharacterized protein</fullName>
    </submittedName>
</protein>
<evidence type="ECO:0000313" key="2">
    <source>
        <dbReference type="Proteomes" id="UP001055072"/>
    </source>
</evidence>
<proteinExistence type="predicted"/>
<evidence type="ECO:0000313" key="1">
    <source>
        <dbReference type="EMBL" id="KAI0089276.1"/>
    </source>
</evidence>
<name>A0ACB8U505_9APHY</name>
<gene>
    <name evidence="1" type="ORF">BDY19DRAFT_944968</name>
</gene>